<dbReference type="InterPro" id="IPR002938">
    <property type="entry name" value="FAD-bd"/>
</dbReference>
<organism evidence="4 5">
    <name type="scientific">Stigmatella ashevillensis</name>
    <dbReference type="NCBI Taxonomy" id="2995309"/>
    <lineage>
        <taxon>Bacteria</taxon>
        <taxon>Pseudomonadati</taxon>
        <taxon>Myxococcota</taxon>
        <taxon>Myxococcia</taxon>
        <taxon>Myxococcales</taxon>
        <taxon>Cystobacterineae</taxon>
        <taxon>Archangiaceae</taxon>
        <taxon>Stigmatella</taxon>
    </lineage>
</organism>
<dbReference type="Gene3D" id="3.50.50.60">
    <property type="entry name" value="FAD/NAD(P)-binding domain"/>
    <property type="match status" value="1"/>
</dbReference>
<dbReference type="InterPro" id="IPR050493">
    <property type="entry name" value="FAD-dep_Monooxygenase_BioMet"/>
</dbReference>
<dbReference type="PRINTS" id="PR00420">
    <property type="entry name" value="RNGMNOXGNASE"/>
</dbReference>
<dbReference type="PANTHER" id="PTHR13789:SF268">
    <property type="entry name" value="5-METHYLPHENAZINE-1-CARBOXYLATE 1-MONOOXYGENASE"/>
    <property type="match status" value="1"/>
</dbReference>
<evidence type="ECO:0000256" key="1">
    <source>
        <dbReference type="ARBA" id="ARBA00023002"/>
    </source>
</evidence>
<dbReference type="SUPFAM" id="SSF54373">
    <property type="entry name" value="FAD-linked reductases, C-terminal domain"/>
    <property type="match status" value="1"/>
</dbReference>
<dbReference type="PANTHER" id="PTHR13789">
    <property type="entry name" value="MONOOXYGENASE"/>
    <property type="match status" value="1"/>
</dbReference>
<comment type="caution">
    <text evidence="4">The sequence shown here is derived from an EMBL/GenBank/DDBJ whole genome shotgun (WGS) entry which is preliminary data.</text>
</comment>
<dbReference type="NCBIfam" id="NF005720">
    <property type="entry name" value="PRK07538.1"/>
    <property type="match status" value="1"/>
</dbReference>
<dbReference type="Proteomes" id="UP001221838">
    <property type="component" value="Unassembled WGS sequence"/>
</dbReference>
<keyword evidence="5" id="KW-1185">Reference proteome</keyword>
<evidence type="ECO:0000256" key="2">
    <source>
        <dbReference type="ARBA" id="ARBA00023033"/>
    </source>
</evidence>
<protein>
    <submittedName>
        <fullName evidence="4">Flavin-dependent oxidoreductase</fullName>
    </submittedName>
</protein>
<name>A0ABT5DM98_9BACT</name>
<dbReference type="InterPro" id="IPR036188">
    <property type="entry name" value="FAD/NAD-bd_sf"/>
</dbReference>
<feature type="domain" description="FAD-binding" evidence="3">
    <location>
        <begin position="2"/>
        <end position="356"/>
    </location>
</feature>
<dbReference type="Pfam" id="PF01494">
    <property type="entry name" value="FAD_binding_3"/>
    <property type="match status" value="1"/>
</dbReference>
<gene>
    <name evidence="4" type="ORF">POL68_40450</name>
</gene>
<sequence>MDVLIVGGGIGGLTTALSLHAAGISARVIEAVKEIKPLGVGINLLPHATRELFALELDEQLAAVGVPTKELIYFDRFGNRIVGEPRGIAAGYQWPQYSIHRGELQMLLLKAVHQRLGVGAVRMGLAFERFEQRGNRVVAEFRDVVTGRLVTETADVLIGADGIHSKVRAQLHPGEGRPVWNGVHMWRGVTEAPPFLTGRSMIIVGNNDHAKFVAYPISLSAEKQGRALVNWVAEVKKGGDLGEVSDWNRPGRIEDVLPYYADWHFECLDVAATIQQSSKILWYPMVDRNPLPWWSTGRVTLMGDAAHPMYPIGSNGGTQAIIDARVLAWHLARNEDPATALADYESVRRERTSALVLANRQTGPERFLRIVAERAPNGFSRIEDVMTQDELDTVARGYKRIAGFEVEALNQQPAWDVVQPPERHATATGRP</sequence>
<evidence type="ECO:0000259" key="3">
    <source>
        <dbReference type="Pfam" id="PF01494"/>
    </source>
</evidence>
<dbReference type="SUPFAM" id="SSF51905">
    <property type="entry name" value="FAD/NAD(P)-binding domain"/>
    <property type="match status" value="1"/>
</dbReference>
<reference evidence="4 5" key="1">
    <citation type="submission" date="2022-11" db="EMBL/GenBank/DDBJ databases">
        <title>Minimal conservation of predation-associated metabolite biosynthetic gene clusters underscores biosynthetic potential of Myxococcota including descriptions for ten novel species: Archangium lansinium sp. nov., Myxococcus landrumus sp. nov., Nannocystis bai.</title>
        <authorList>
            <person name="Ahearne A."/>
            <person name="Stevens C."/>
            <person name="Dowd S."/>
        </authorList>
    </citation>
    <scope>NUCLEOTIDE SEQUENCE [LARGE SCALE GENOMIC DNA]</scope>
    <source>
        <strain evidence="4 5">NCWAL01</strain>
    </source>
</reference>
<dbReference type="RefSeq" id="WP_272145474.1">
    <property type="nucleotide sequence ID" value="NZ_JAQNDM010000002.1"/>
</dbReference>
<dbReference type="Gene3D" id="3.30.9.30">
    <property type="match status" value="1"/>
</dbReference>
<evidence type="ECO:0000313" key="4">
    <source>
        <dbReference type="EMBL" id="MDC0714790.1"/>
    </source>
</evidence>
<keyword evidence="1" id="KW-0560">Oxidoreductase</keyword>
<evidence type="ECO:0000313" key="5">
    <source>
        <dbReference type="Proteomes" id="UP001221838"/>
    </source>
</evidence>
<accession>A0ABT5DM98</accession>
<dbReference type="EMBL" id="JAQNDM010000002">
    <property type="protein sequence ID" value="MDC0714790.1"/>
    <property type="molecule type" value="Genomic_DNA"/>
</dbReference>
<proteinExistence type="predicted"/>
<keyword evidence="2" id="KW-0503">Monooxygenase</keyword>